<keyword evidence="4" id="KW-1185">Reference proteome</keyword>
<dbReference type="GO" id="GO:0005829">
    <property type="term" value="C:cytosol"/>
    <property type="evidence" value="ECO:0007669"/>
    <property type="project" value="TreeGrafter"/>
</dbReference>
<dbReference type="AlphaFoldDB" id="A0A917H9C9"/>
<protein>
    <recommendedName>
        <fullName evidence="2">Pyridoxamine 5'-phosphate oxidase N-terminal domain-containing protein</fullName>
    </recommendedName>
</protein>
<accession>A0A917H9C9</accession>
<dbReference type="GO" id="GO:0070967">
    <property type="term" value="F:coenzyme F420 binding"/>
    <property type="evidence" value="ECO:0007669"/>
    <property type="project" value="TreeGrafter"/>
</dbReference>
<dbReference type="InterPro" id="IPR052019">
    <property type="entry name" value="F420H2_bilvrd_red/Heme_oxyg"/>
</dbReference>
<dbReference type="SUPFAM" id="SSF50475">
    <property type="entry name" value="FMN-binding split barrel"/>
    <property type="match status" value="1"/>
</dbReference>
<dbReference type="PANTHER" id="PTHR35176:SF6">
    <property type="entry name" value="HEME OXYGENASE HI_0854-RELATED"/>
    <property type="match status" value="1"/>
</dbReference>
<evidence type="ECO:0000259" key="2">
    <source>
        <dbReference type="Pfam" id="PF01243"/>
    </source>
</evidence>
<organism evidence="3 4">
    <name type="scientific">Kocuria dechangensis</name>
    <dbReference type="NCBI Taxonomy" id="1176249"/>
    <lineage>
        <taxon>Bacteria</taxon>
        <taxon>Bacillati</taxon>
        <taxon>Actinomycetota</taxon>
        <taxon>Actinomycetes</taxon>
        <taxon>Micrococcales</taxon>
        <taxon>Micrococcaceae</taxon>
        <taxon>Kocuria</taxon>
    </lineage>
</organism>
<reference evidence="3" key="2">
    <citation type="submission" date="2020-09" db="EMBL/GenBank/DDBJ databases">
        <authorList>
            <person name="Sun Q."/>
            <person name="Zhou Y."/>
        </authorList>
    </citation>
    <scope>NUCLEOTIDE SEQUENCE</scope>
    <source>
        <strain evidence="3">CGMCC 1.12187</strain>
    </source>
</reference>
<name>A0A917H9C9_9MICC</name>
<dbReference type="Proteomes" id="UP000638848">
    <property type="component" value="Unassembled WGS sequence"/>
</dbReference>
<dbReference type="InterPro" id="IPR012349">
    <property type="entry name" value="Split_barrel_FMN-bd"/>
</dbReference>
<dbReference type="GO" id="GO:0016627">
    <property type="term" value="F:oxidoreductase activity, acting on the CH-CH group of donors"/>
    <property type="evidence" value="ECO:0007669"/>
    <property type="project" value="TreeGrafter"/>
</dbReference>
<feature type="domain" description="Pyridoxamine 5'-phosphate oxidase N-terminal" evidence="2">
    <location>
        <begin position="19"/>
        <end position="137"/>
    </location>
</feature>
<reference evidence="3" key="1">
    <citation type="journal article" date="2014" name="Int. J. Syst. Evol. Microbiol.">
        <title>Complete genome sequence of Corynebacterium casei LMG S-19264T (=DSM 44701T), isolated from a smear-ripened cheese.</title>
        <authorList>
            <consortium name="US DOE Joint Genome Institute (JGI-PGF)"/>
            <person name="Walter F."/>
            <person name="Albersmeier A."/>
            <person name="Kalinowski J."/>
            <person name="Ruckert C."/>
        </authorList>
    </citation>
    <scope>NUCLEOTIDE SEQUENCE</scope>
    <source>
        <strain evidence="3">CGMCC 1.12187</strain>
    </source>
</reference>
<proteinExistence type="predicted"/>
<dbReference type="RefSeq" id="WP_188540478.1">
    <property type="nucleotide sequence ID" value="NZ_BMEQ01000049.1"/>
</dbReference>
<dbReference type="PANTHER" id="PTHR35176">
    <property type="entry name" value="HEME OXYGENASE HI_0854-RELATED"/>
    <property type="match status" value="1"/>
</dbReference>
<evidence type="ECO:0000256" key="1">
    <source>
        <dbReference type="ARBA" id="ARBA00023002"/>
    </source>
</evidence>
<evidence type="ECO:0000313" key="4">
    <source>
        <dbReference type="Proteomes" id="UP000638848"/>
    </source>
</evidence>
<dbReference type="EMBL" id="BMEQ01000049">
    <property type="protein sequence ID" value="GGG71768.1"/>
    <property type="molecule type" value="Genomic_DNA"/>
</dbReference>
<gene>
    <name evidence="3" type="ORF">GCM10011374_40610</name>
</gene>
<dbReference type="Pfam" id="PF01243">
    <property type="entry name" value="PNPOx_N"/>
    <property type="match status" value="1"/>
</dbReference>
<dbReference type="InterPro" id="IPR011576">
    <property type="entry name" value="Pyridox_Oxase_N"/>
</dbReference>
<comment type="caution">
    <text evidence="3">The sequence shown here is derived from an EMBL/GenBank/DDBJ whole genome shotgun (WGS) entry which is preliminary data.</text>
</comment>
<keyword evidence="1" id="KW-0560">Oxidoreductase</keyword>
<sequence>MTNPSAESAAESSPGTVHRIVDFVRAHGGGVVATSSPTGGPESAWINLAAGDDGRLVFGTNLHSRKYANLRADPRVSLVVVSGTGQEFQLEGEAALLDGSAAEAAGELLEARHPGSGGQDPDSTRLVEVALRWARFVDVAVEPPAREEFAL</sequence>
<dbReference type="Gene3D" id="2.30.110.10">
    <property type="entry name" value="Electron Transport, Fmn-binding Protein, Chain A"/>
    <property type="match status" value="1"/>
</dbReference>
<evidence type="ECO:0000313" key="3">
    <source>
        <dbReference type="EMBL" id="GGG71768.1"/>
    </source>
</evidence>